<organism evidence="2 3">
    <name type="scientific">Rubroshorea leprosula</name>
    <dbReference type="NCBI Taxonomy" id="152421"/>
    <lineage>
        <taxon>Eukaryota</taxon>
        <taxon>Viridiplantae</taxon>
        <taxon>Streptophyta</taxon>
        <taxon>Embryophyta</taxon>
        <taxon>Tracheophyta</taxon>
        <taxon>Spermatophyta</taxon>
        <taxon>Magnoliopsida</taxon>
        <taxon>eudicotyledons</taxon>
        <taxon>Gunneridae</taxon>
        <taxon>Pentapetalae</taxon>
        <taxon>rosids</taxon>
        <taxon>malvids</taxon>
        <taxon>Malvales</taxon>
        <taxon>Dipterocarpaceae</taxon>
        <taxon>Rubroshorea</taxon>
    </lineage>
</organism>
<feature type="transmembrane region" description="Helical" evidence="1">
    <location>
        <begin position="21"/>
        <end position="40"/>
    </location>
</feature>
<evidence type="ECO:0000256" key="1">
    <source>
        <dbReference type="SAM" id="Phobius"/>
    </source>
</evidence>
<proteinExistence type="predicted"/>
<keyword evidence="1" id="KW-1133">Transmembrane helix</keyword>
<protein>
    <submittedName>
        <fullName evidence="2">Uncharacterized protein</fullName>
    </submittedName>
</protein>
<accession>A0AAV5LZT2</accession>
<reference evidence="2 3" key="1">
    <citation type="journal article" date="2021" name="Commun. Biol.">
        <title>The genome of Shorea leprosula (Dipterocarpaceae) highlights the ecological relevance of drought in aseasonal tropical rainforests.</title>
        <authorList>
            <person name="Ng K.K.S."/>
            <person name="Kobayashi M.J."/>
            <person name="Fawcett J.A."/>
            <person name="Hatakeyama M."/>
            <person name="Paape T."/>
            <person name="Ng C.H."/>
            <person name="Ang C.C."/>
            <person name="Tnah L.H."/>
            <person name="Lee C.T."/>
            <person name="Nishiyama T."/>
            <person name="Sese J."/>
            <person name="O'Brien M.J."/>
            <person name="Copetti D."/>
            <person name="Mohd Noor M.I."/>
            <person name="Ong R.C."/>
            <person name="Putra M."/>
            <person name="Sireger I.Z."/>
            <person name="Indrioko S."/>
            <person name="Kosugi Y."/>
            <person name="Izuno A."/>
            <person name="Isagi Y."/>
            <person name="Lee S.L."/>
            <person name="Shimizu K.K."/>
        </authorList>
    </citation>
    <scope>NUCLEOTIDE SEQUENCE [LARGE SCALE GENOMIC DNA]</scope>
    <source>
        <strain evidence="2">214</strain>
    </source>
</reference>
<keyword evidence="3" id="KW-1185">Reference proteome</keyword>
<sequence>MHSSVPDSGYPSDVYLSRMEFHLLVGLLIGFLALLCLMSAGS</sequence>
<dbReference type="EMBL" id="BPVZ01000164">
    <property type="protein sequence ID" value="GKV43040.1"/>
    <property type="molecule type" value="Genomic_DNA"/>
</dbReference>
<evidence type="ECO:0000313" key="2">
    <source>
        <dbReference type="EMBL" id="GKV43040.1"/>
    </source>
</evidence>
<dbReference type="Proteomes" id="UP001054252">
    <property type="component" value="Unassembled WGS sequence"/>
</dbReference>
<evidence type="ECO:0000313" key="3">
    <source>
        <dbReference type="Proteomes" id="UP001054252"/>
    </source>
</evidence>
<keyword evidence="1" id="KW-0812">Transmembrane</keyword>
<dbReference type="AlphaFoldDB" id="A0AAV5LZT2"/>
<name>A0AAV5LZT2_9ROSI</name>
<comment type="caution">
    <text evidence="2">The sequence shown here is derived from an EMBL/GenBank/DDBJ whole genome shotgun (WGS) entry which is preliminary data.</text>
</comment>
<gene>
    <name evidence="2" type="ORF">SLEP1_g50381</name>
</gene>
<keyword evidence="1" id="KW-0472">Membrane</keyword>